<evidence type="ECO:0000313" key="4">
    <source>
        <dbReference type="Proteomes" id="UP001595791"/>
    </source>
</evidence>
<comment type="caution">
    <text evidence="3">The sequence shown here is derived from an EMBL/GenBank/DDBJ whole genome shotgun (WGS) entry which is preliminary data.</text>
</comment>
<dbReference type="Pfam" id="PF10973">
    <property type="entry name" value="DUF2799"/>
    <property type="match status" value="1"/>
</dbReference>
<dbReference type="PROSITE" id="PS51257">
    <property type="entry name" value="PROKAR_LIPOPROTEIN"/>
    <property type="match status" value="1"/>
</dbReference>
<gene>
    <name evidence="3" type="ORF">ACFOW7_19330</name>
</gene>
<dbReference type="EMBL" id="JBHSBU010000001">
    <property type="protein sequence ID" value="MFC4161493.1"/>
    <property type="molecule type" value="Genomic_DNA"/>
</dbReference>
<reference evidence="4" key="1">
    <citation type="journal article" date="2019" name="Int. J. Syst. Evol. Microbiol.">
        <title>The Global Catalogue of Microorganisms (GCM) 10K type strain sequencing project: providing services to taxonomists for standard genome sequencing and annotation.</title>
        <authorList>
            <consortium name="The Broad Institute Genomics Platform"/>
            <consortium name="The Broad Institute Genome Sequencing Center for Infectious Disease"/>
            <person name="Wu L."/>
            <person name="Ma J."/>
        </authorList>
    </citation>
    <scope>NUCLEOTIDE SEQUENCE [LARGE SCALE GENOMIC DNA]</scope>
    <source>
        <strain evidence="4">LMG 29894</strain>
    </source>
</reference>
<keyword evidence="4" id="KW-1185">Reference proteome</keyword>
<evidence type="ECO:0000256" key="2">
    <source>
        <dbReference type="SAM" id="SignalP"/>
    </source>
</evidence>
<evidence type="ECO:0000313" key="3">
    <source>
        <dbReference type="EMBL" id="MFC4161493.1"/>
    </source>
</evidence>
<proteinExistence type="predicted"/>
<feature type="signal peptide" evidence="2">
    <location>
        <begin position="1"/>
        <end position="18"/>
    </location>
</feature>
<feature type="chain" id="PRO_5046123985" evidence="2">
    <location>
        <begin position="19"/>
        <end position="183"/>
    </location>
</feature>
<feature type="coiled-coil region" evidence="1">
    <location>
        <begin position="121"/>
        <end position="164"/>
    </location>
</feature>
<name>A0ABV8MT87_9NEIS</name>
<dbReference type="InterPro" id="IPR021242">
    <property type="entry name" value="DUF2799"/>
</dbReference>
<dbReference type="RefSeq" id="WP_378167497.1">
    <property type="nucleotide sequence ID" value="NZ_JBHSBU010000001.1"/>
</dbReference>
<sequence length="183" mass="20935">MKALIVSALLPALLGGCAALSESECRVGDWYGIGERDGRNGRPDRIGSYAEACNKYAVLPDIGDYQSGRERGLRSYCLPENGYREGRSGSSYQGVCPAETASAFLREYERGRVVYELAQQVDRLDHEVRRLGRDIDRLEDAYRQSKDDKEKHRLSRERRELERRRHAVLLDLSLLRSRLVLHH</sequence>
<accession>A0ABV8MT87</accession>
<protein>
    <submittedName>
        <fullName evidence="3">DUF2799 domain-containing protein</fullName>
    </submittedName>
</protein>
<dbReference type="Proteomes" id="UP001595791">
    <property type="component" value="Unassembled WGS sequence"/>
</dbReference>
<evidence type="ECO:0000256" key="1">
    <source>
        <dbReference type="SAM" id="Coils"/>
    </source>
</evidence>
<organism evidence="3 4">
    <name type="scientific">Chitinimonas lacunae</name>
    <dbReference type="NCBI Taxonomy" id="1963018"/>
    <lineage>
        <taxon>Bacteria</taxon>
        <taxon>Pseudomonadati</taxon>
        <taxon>Pseudomonadota</taxon>
        <taxon>Betaproteobacteria</taxon>
        <taxon>Neisseriales</taxon>
        <taxon>Chitinibacteraceae</taxon>
        <taxon>Chitinimonas</taxon>
    </lineage>
</organism>
<keyword evidence="1" id="KW-0175">Coiled coil</keyword>
<keyword evidence="2" id="KW-0732">Signal</keyword>